<name>A0ABR3XX46_9PEZI</name>
<evidence type="ECO:0000256" key="6">
    <source>
        <dbReference type="SAM" id="Phobius"/>
    </source>
</evidence>
<keyword evidence="4 6" id="KW-1133">Transmembrane helix</keyword>
<evidence type="ECO:0000313" key="7">
    <source>
        <dbReference type="EMBL" id="KAL1880099.1"/>
    </source>
</evidence>
<reference evidence="7 8" key="1">
    <citation type="journal article" date="2024" name="IMA Fungus">
        <title>IMA Genome - F19 : A genome assembly and annotation guide to empower mycologists, including annotated draft genome sequences of Ceratocystis pirilliformis, Diaporthe australafricana, Fusarium ophioides, Paecilomyces lecythidis, and Sporothrix stenoceras.</title>
        <authorList>
            <person name="Aylward J."/>
            <person name="Wilson A.M."/>
            <person name="Visagie C.M."/>
            <person name="Spraker J."/>
            <person name="Barnes I."/>
            <person name="Buitendag C."/>
            <person name="Ceriani C."/>
            <person name="Del Mar Angel L."/>
            <person name="du Plessis D."/>
            <person name="Fuchs T."/>
            <person name="Gasser K."/>
            <person name="Kramer D."/>
            <person name="Li W."/>
            <person name="Munsamy K."/>
            <person name="Piso A."/>
            <person name="Price J.L."/>
            <person name="Sonnekus B."/>
            <person name="Thomas C."/>
            <person name="van der Nest A."/>
            <person name="van Dijk A."/>
            <person name="van Heerden A."/>
            <person name="van Vuuren N."/>
            <person name="Yilmaz N."/>
            <person name="Duong T.A."/>
            <person name="van der Merwe N.A."/>
            <person name="Wingfield M.J."/>
            <person name="Wingfield B.D."/>
        </authorList>
    </citation>
    <scope>NUCLEOTIDE SEQUENCE [LARGE SCALE GENOMIC DNA]</scope>
    <source>
        <strain evidence="7 8">CMW 18300</strain>
    </source>
</reference>
<comment type="subcellular location">
    <subcellularLocation>
        <location evidence="1">Membrane</location>
        <topology evidence="1">Multi-pass membrane protein</topology>
    </subcellularLocation>
</comment>
<organism evidence="7 8">
    <name type="scientific">Diaporthe australafricana</name>
    <dbReference type="NCBI Taxonomy" id="127596"/>
    <lineage>
        <taxon>Eukaryota</taxon>
        <taxon>Fungi</taxon>
        <taxon>Dikarya</taxon>
        <taxon>Ascomycota</taxon>
        <taxon>Pezizomycotina</taxon>
        <taxon>Sordariomycetes</taxon>
        <taxon>Sordariomycetidae</taxon>
        <taxon>Diaporthales</taxon>
        <taxon>Diaporthaceae</taxon>
        <taxon>Diaporthe</taxon>
    </lineage>
</organism>
<feature type="transmembrane region" description="Helical" evidence="6">
    <location>
        <begin position="308"/>
        <end position="328"/>
    </location>
</feature>
<dbReference type="Pfam" id="PF00854">
    <property type="entry name" value="PTR2"/>
    <property type="match status" value="1"/>
</dbReference>
<dbReference type="PANTHER" id="PTHR11654">
    <property type="entry name" value="OLIGOPEPTIDE TRANSPORTER-RELATED"/>
    <property type="match status" value="1"/>
</dbReference>
<dbReference type="EMBL" id="JAWRVE010000008">
    <property type="protein sequence ID" value="KAL1880099.1"/>
    <property type="molecule type" value="Genomic_DNA"/>
</dbReference>
<proteinExistence type="inferred from homology"/>
<protein>
    <submittedName>
        <fullName evidence="7">Peptide transporter ptr2</fullName>
    </submittedName>
</protein>
<feature type="transmembrane region" description="Helical" evidence="6">
    <location>
        <begin position="140"/>
        <end position="165"/>
    </location>
</feature>
<gene>
    <name evidence="7" type="primary">PTR2_2</name>
    <name evidence="7" type="ORF">Daus18300_001462</name>
</gene>
<evidence type="ECO:0000256" key="4">
    <source>
        <dbReference type="ARBA" id="ARBA00022989"/>
    </source>
</evidence>
<dbReference type="Proteomes" id="UP001583177">
    <property type="component" value="Unassembled WGS sequence"/>
</dbReference>
<evidence type="ECO:0000256" key="2">
    <source>
        <dbReference type="ARBA" id="ARBA00005982"/>
    </source>
</evidence>
<evidence type="ECO:0000256" key="1">
    <source>
        <dbReference type="ARBA" id="ARBA00004141"/>
    </source>
</evidence>
<accession>A0ABR3XX46</accession>
<evidence type="ECO:0000256" key="3">
    <source>
        <dbReference type="ARBA" id="ARBA00022692"/>
    </source>
</evidence>
<comment type="similarity">
    <text evidence="2">Belongs to the major facilitator superfamily. Proton-dependent oligopeptide transporter (POT/PTR) (TC 2.A.17) family.</text>
</comment>
<evidence type="ECO:0000256" key="5">
    <source>
        <dbReference type="ARBA" id="ARBA00023136"/>
    </source>
</evidence>
<evidence type="ECO:0000313" key="8">
    <source>
        <dbReference type="Proteomes" id="UP001583177"/>
    </source>
</evidence>
<dbReference type="Gene3D" id="1.20.1250.20">
    <property type="entry name" value="MFS general substrate transporter like domains"/>
    <property type="match status" value="2"/>
</dbReference>
<sequence length="525" mass="57310">MEQQDQNQTCLPRDASEEEIQTLTHELDEIPISAWLLAFTGAAANLARYGVQAVWQNYLQNPRGDSVLPGALGLGQAQATTIQNGFLFFGYMTPLPFALVSDSWIGRYKTLLLSLGLLSVAYIVQLITSLPTSLDNGAGLGGIIVTMVLSGLGHGGLSAVMYPFIADQIPDTKPRVKRNRKGDLVVTDRKLSIQYVFNGYYCSGFHLSAADPEFQATHHRRTVPWTGSFVGEIRRGLKACRIIACFVVFWLCYNQTSNNFVSQAGQMVQNGISNDTIQALNPIACIIMGPLIQGIFPRLRRRGYICGPIMRMTLGFFFVAAGLAYAAGLQSLIYSKPPCFDHPLECSTVMDQQTGGSGSKVRPNEISVWFQTPLHFLLAIGEILDLVSLSEYTYTEAPANIKAVVQALQHLAAAVAAALGMTLGPVSRNPKLVVMYASLAGIMAFWPISPVSQDRTSNLSSKPRKDGVLSHKMRFKLDPVSTEKTIKPRVLVDVDGELLRIDAQHKHIFIATYGSETKDAPVGAP</sequence>
<dbReference type="SUPFAM" id="SSF103473">
    <property type="entry name" value="MFS general substrate transporter"/>
    <property type="match status" value="2"/>
</dbReference>
<feature type="transmembrane region" description="Helical" evidence="6">
    <location>
        <begin position="276"/>
        <end position="296"/>
    </location>
</feature>
<feature type="transmembrane region" description="Helical" evidence="6">
    <location>
        <begin position="239"/>
        <end position="256"/>
    </location>
</feature>
<keyword evidence="8" id="KW-1185">Reference proteome</keyword>
<dbReference type="InterPro" id="IPR036259">
    <property type="entry name" value="MFS_trans_sf"/>
</dbReference>
<feature type="transmembrane region" description="Helical" evidence="6">
    <location>
        <begin position="111"/>
        <end position="128"/>
    </location>
</feature>
<comment type="caution">
    <text evidence="7">The sequence shown here is derived from an EMBL/GenBank/DDBJ whole genome shotgun (WGS) entry which is preliminary data.</text>
</comment>
<dbReference type="InterPro" id="IPR000109">
    <property type="entry name" value="POT_fam"/>
</dbReference>
<keyword evidence="5 6" id="KW-0472">Membrane</keyword>
<keyword evidence="3 6" id="KW-0812">Transmembrane</keyword>